<proteinExistence type="predicted"/>
<name>A0A7F8QY63_LEPWE</name>
<dbReference type="KEGG" id="lww:102747379"/>
<dbReference type="Proteomes" id="UP000245341">
    <property type="component" value="Unplaced"/>
</dbReference>
<dbReference type="GeneID" id="102747379"/>
<accession>A0A7F8QY63</accession>
<dbReference type="PROSITE" id="PS51390">
    <property type="entry name" value="WAP"/>
    <property type="match status" value="1"/>
</dbReference>
<feature type="signal peptide" evidence="1">
    <location>
        <begin position="1"/>
        <end position="20"/>
    </location>
</feature>
<evidence type="ECO:0000256" key="1">
    <source>
        <dbReference type="SAM" id="SignalP"/>
    </source>
</evidence>
<organism evidence="3 4">
    <name type="scientific">Leptonychotes weddellii</name>
    <name type="common">Weddell seal</name>
    <name type="synonym">Otaria weddellii</name>
    <dbReference type="NCBI Taxonomy" id="9713"/>
    <lineage>
        <taxon>Eukaryota</taxon>
        <taxon>Metazoa</taxon>
        <taxon>Chordata</taxon>
        <taxon>Craniata</taxon>
        <taxon>Vertebrata</taxon>
        <taxon>Euteleostomi</taxon>
        <taxon>Mammalia</taxon>
        <taxon>Eutheria</taxon>
        <taxon>Laurasiatheria</taxon>
        <taxon>Carnivora</taxon>
        <taxon>Caniformia</taxon>
        <taxon>Pinnipedia</taxon>
        <taxon>Phocidae</taxon>
        <taxon>Monachinae</taxon>
        <taxon>Lobodontini</taxon>
        <taxon>Leptonychotes</taxon>
    </lineage>
</organism>
<sequence length="121" mass="13594">MPTQALLLILLLCVLLQAQGGYWKPKMMQSRTWVLESLREDLKGELSRDLVALTLFLLLLDLKACEKKPSVDLCSSHCSYFLDCPRENTICCSTYCGNVCMSLQALWTLTLPCPSGLRGYT</sequence>
<dbReference type="AlphaFoldDB" id="A0A7F8QY63"/>
<dbReference type="GO" id="GO:0030414">
    <property type="term" value="F:peptidase inhibitor activity"/>
    <property type="evidence" value="ECO:0007669"/>
    <property type="project" value="InterPro"/>
</dbReference>
<feature type="chain" id="PRO_5028887661" evidence="1">
    <location>
        <begin position="21"/>
        <end position="121"/>
    </location>
</feature>
<evidence type="ECO:0000259" key="2">
    <source>
        <dbReference type="PROSITE" id="PS51390"/>
    </source>
</evidence>
<reference evidence="4" key="1">
    <citation type="submission" date="2025-08" db="UniProtKB">
        <authorList>
            <consortium name="RefSeq"/>
        </authorList>
    </citation>
    <scope>IDENTIFICATION</scope>
    <source>
        <tissue evidence="4">Liver</tissue>
    </source>
</reference>
<evidence type="ECO:0000313" key="3">
    <source>
        <dbReference type="Proteomes" id="UP000245341"/>
    </source>
</evidence>
<feature type="domain" description="WAP" evidence="2">
    <location>
        <begin position="58"/>
        <end position="104"/>
    </location>
</feature>
<keyword evidence="1" id="KW-0732">Signal</keyword>
<dbReference type="GO" id="GO:0005576">
    <property type="term" value="C:extracellular region"/>
    <property type="evidence" value="ECO:0007669"/>
    <property type="project" value="InterPro"/>
</dbReference>
<protein>
    <submittedName>
        <fullName evidence="4">Protein WFDC10B</fullName>
    </submittedName>
</protein>
<keyword evidence="3" id="KW-1185">Reference proteome</keyword>
<dbReference type="InterPro" id="IPR008197">
    <property type="entry name" value="WAP_dom"/>
</dbReference>
<evidence type="ECO:0000313" key="4">
    <source>
        <dbReference type="RefSeq" id="XP_030886025.1"/>
    </source>
</evidence>
<dbReference type="OrthoDB" id="9835640at2759"/>
<dbReference type="RefSeq" id="XP_030886025.1">
    <property type="nucleotide sequence ID" value="XM_031030165.1"/>
</dbReference>
<gene>
    <name evidence="4" type="primary">LOC102747379</name>
</gene>